<comment type="caution">
    <text evidence="5">The sequence shown here is derived from an EMBL/GenBank/DDBJ whole genome shotgun (WGS) entry which is preliminary data.</text>
</comment>
<protein>
    <submittedName>
        <fullName evidence="5">Oxidoreductase</fullName>
    </submittedName>
</protein>
<evidence type="ECO:0000256" key="3">
    <source>
        <dbReference type="RuleBase" id="RU000363"/>
    </source>
</evidence>
<dbReference type="InterPro" id="IPR036291">
    <property type="entry name" value="NAD(P)-bd_dom_sf"/>
</dbReference>
<dbReference type="SMART" id="SM00822">
    <property type="entry name" value="PKS_KR"/>
    <property type="match status" value="1"/>
</dbReference>
<name>A0AA42CQ86_9HYPH</name>
<sequence>MTSPVLLITGASSGIGRATARLFAEKGYRVFGTSRRPEATAAISGVEFVALDVRDEASVKACTAQVLERAGRIDVLVNNAGYAMVGAVDETSPDEAQALFDTNVLGMLRMVRALLPTMHKQRSGRIVNTSSVLGFLPAPFKGAYASSKHAVEGLSESLDHEVRGFGIRVVLVQPNFTKAELGDNAVSVAASIEAYGLLKQRVSVATGKAMKAAPGPETVAAEILRAAEESYQMRRPVGSGAKLLSRLRRYMPAGPVDHSLQKTFALS</sequence>
<organism evidence="5 6">
    <name type="scientific">Lichenifustis flavocetrariae</name>
    <dbReference type="NCBI Taxonomy" id="2949735"/>
    <lineage>
        <taxon>Bacteria</taxon>
        <taxon>Pseudomonadati</taxon>
        <taxon>Pseudomonadota</taxon>
        <taxon>Alphaproteobacteria</taxon>
        <taxon>Hyphomicrobiales</taxon>
        <taxon>Lichenihabitantaceae</taxon>
        <taxon>Lichenifustis</taxon>
    </lineage>
</organism>
<dbReference type="AlphaFoldDB" id="A0AA42CQ86"/>
<dbReference type="PANTHER" id="PTHR43976">
    <property type="entry name" value="SHORT CHAIN DEHYDROGENASE"/>
    <property type="match status" value="1"/>
</dbReference>
<dbReference type="SUPFAM" id="SSF51735">
    <property type="entry name" value="NAD(P)-binding Rossmann-fold domains"/>
    <property type="match status" value="1"/>
</dbReference>
<keyword evidence="2" id="KW-0560">Oxidoreductase</keyword>
<evidence type="ECO:0000256" key="2">
    <source>
        <dbReference type="ARBA" id="ARBA00023002"/>
    </source>
</evidence>
<feature type="domain" description="Ketoreductase" evidence="4">
    <location>
        <begin position="4"/>
        <end position="175"/>
    </location>
</feature>
<evidence type="ECO:0000313" key="5">
    <source>
        <dbReference type="EMBL" id="MCW6511195.1"/>
    </source>
</evidence>
<dbReference type="NCBIfam" id="NF004823">
    <property type="entry name" value="PRK06179.1"/>
    <property type="match status" value="1"/>
</dbReference>
<dbReference type="PRINTS" id="PR00081">
    <property type="entry name" value="GDHRDH"/>
</dbReference>
<dbReference type="PRINTS" id="PR00080">
    <property type="entry name" value="SDRFAMILY"/>
</dbReference>
<evidence type="ECO:0000256" key="1">
    <source>
        <dbReference type="ARBA" id="ARBA00006484"/>
    </source>
</evidence>
<evidence type="ECO:0000259" key="4">
    <source>
        <dbReference type="SMART" id="SM00822"/>
    </source>
</evidence>
<dbReference type="EMBL" id="JAMOIM010000022">
    <property type="protein sequence ID" value="MCW6511195.1"/>
    <property type="molecule type" value="Genomic_DNA"/>
</dbReference>
<keyword evidence="6" id="KW-1185">Reference proteome</keyword>
<dbReference type="CDD" id="cd05374">
    <property type="entry name" value="17beta-HSD-like_SDR_c"/>
    <property type="match status" value="1"/>
</dbReference>
<accession>A0AA42CQ86</accession>
<reference evidence="5" key="1">
    <citation type="submission" date="2022-05" db="EMBL/GenBank/DDBJ databases">
        <authorList>
            <person name="Pankratov T."/>
        </authorList>
    </citation>
    <scope>NUCLEOTIDE SEQUENCE</scope>
    <source>
        <strain evidence="5">BP6-180914</strain>
    </source>
</reference>
<dbReference type="InterPro" id="IPR051911">
    <property type="entry name" value="SDR_oxidoreductase"/>
</dbReference>
<comment type="similarity">
    <text evidence="1 3">Belongs to the short-chain dehydrogenases/reductases (SDR) family.</text>
</comment>
<dbReference type="Proteomes" id="UP001165667">
    <property type="component" value="Unassembled WGS sequence"/>
</dbReference>
<dbReference type="PANTHER" id="PTHR43976:SF16">
    <property type="entry name" value="SHORT-CHAIN DEHYDROGENASE_REDUCTASE FAMILY PROTEIN"/>
    <property type="match status" value="1"/>
</dbReference>
<evidence type="ECO:0000313" key="6">
    <source>
        <dbReference type="Proteomes" id="UP001165667"/>
    </source>
</evidence>
<dbReference type="RefSeq" id="WP_282587574.1">
    <property type="nucleotide sequence ID" value="NZ_JAMOIM010000022.1"/>
</dbReference>
<dbReference type="GO" id="GO:0016491">
    <property type="term" value="F:oxidoreductase activity"/>
    <property type="evidence" value="ECO:0007669"/>
    <property type="project" value="UniProtKB-KW"/>
</dbReference>
<dbReference type="InterPro" id="IPR057326">
    <property type="entry name" value="KR_dom"/>
</dbReference>
<dbReference type="Gene3D" id="3.40.50.720">
    <property type="entry name" value="NAD(P)-binding Rossmann-like Domain"/>
    <property type="match status" value="1"/>
</dbReference>
<proteinExistence type="inferred from homology"/>
<dbReference type="InterPro" id="IPR002347">
    <property type="entry name" value="SDR_fam"/>
</dbReference>
<dbReference type="Pfam" id="PF00106">
    <property type="entry name" value="adh_short"/>
    <property type="match status" value="1"/>
</dbReference>
<gene>
    <name evidence="5" type="ORF">M8523_24655</name>
</gene>